<dbReference type="AlphaFoldDB" id="A0A3M7P8N3"/>
<evidence type="ECO:0000256" key="1">
    <source>
        <dbReference type="SAM" id="MobiDB-lite"/>
    </source>
</evidence>
<accession>A0A3M7P8N3</accession>
<keyword evidence="3" id="KW-1185">Reference proteome</keyword>
<dbReference type="EMBL" id="REGN01012573">
    <property type="protein sequence ID" value="RMZ95130.1"/>
    <property type="molecule type" value="Genomic_DNA"/>
</dbReference>
<dbReference type="Proteomes" id="UP000276133">
    <property type="component" value="Unassembled WGS sequence"/>
</dbReference>
<gene>
    <name evidence="2" type="ORF">BpHYR1_022761</name>
</gene>
<evidence type="ECO:0000313" key="3">
    <source>
        <dbReference type="Proteomes" id="UP000276133"/>
    </source>
</evidence>
<feature type="region of interest" description="Disordered" evidence="1">
    <location>
        <begin position="38"/>
        <end position="61"/>
    </location>
</feature>
<proteinExistence type="predicted"/>
<protein>
    <submittedName>
        <fullName evidence="2">Uncharacterized protein</fullName>
    </submittedName>
</protein>
<reference evidence="2 3" key="1">
    <citation type="journal article" date="2018" name="Sci. Rep.">
        <title>Genomic signatures of local adaptation to the degree of environmental predictability in rotifers.</title>
        <authorList>
            <person name="Franch-Gras L."/>
            <person name="Hahn C."/>
            <person name="Garcia-Roger E.M."/>
            <person name="Carmona M.J."/>
            <person name="Serra M."/>
            <person name="Gomez A."/>
        </authorList>
    </citation>
    <scope>NUCLEOTIDE SEQUENCE [LARGE SCALE GENOMIC DNA]</scope>
    <source>
        <strain evidence="2">HYR1</strain>
    </source>
</reference>
<evidence type="ECO:0000313" key="2">
    <source>
        <dbReference type="EMBL" id="RMZ95130.1"/>
    </source>
</evidence>
<organism evidence="2 3">
    <name type="scientific">Brachionus plicatilis</name>
    <name type="common">Marine rotifer</name>
    <name type="synonym">Brachionus muelleri</name>
    <dbReference type="NCBI Taxonomy" id="10195"/>
    <lineage>
        <taxon>Eukaryota</taxon>
        <taxon>Metazoa</taxon>
        <taxon>Spiralia</taxon>
        <taxon>Gnathifera</taxon>
        <taxon>Rotifera</taxon>
        <taxon>Eurotatoria</taxon>
        <taxon>Monogononta</taxon>
        <taxon>Pseudotrocha</taxon>
        <taxon>Ploima</taxon>
        <taxon>Brachionidae</taxon>
        <taxon>Brachionus</taxon>
    </lineage>
</organism>
<name>A0A3M7P8N3_BRAPC</name>
<comment type="caution">
    <text evidence="2">The sequence shown here is derived from an EMBL/GenBank/DDBJ whole genome shotgun (WGS) entry which is preliminary data.</text>
</comment>
<sequence length="61" mass="7211">MVDNSTFKKRKRETKSWTWQHFTLDNELIIVIITEGSVTATNCDSEDEPDERTQKTTNEYE</sequence>